<accession>A0A021VVH8</accession>
<evidence type="ECO:0000256" key="2">
    <source>
        <dbReference type="ARBA" id="ARBA00022475"/>
    </source>
</evidence>
<dbReference type="Proteomes" id="UP000019753">
    <property type="component" value="Unassembled WGS sequence"/>
</dbReference>
<dbReference type="RefSeq" id="WP_081802210.1">
    <property type="nucleotide sequence ID" value="NZ_AXCW01000004.1"/>
</dbReference>
<evidence type="ECO:0000256" key="3">
    <source>
        <dbReference type="ARBA" id="ARBA00022679"/>
    </source>
</evidence>
<feature type="binding site" evidence="7">
    <location>
        <position position="145"/>
    </location>
    <ligand>
        <name>Mg(2+)</name>
        <dbReference type="ChEBI" id="CHEBI:18420"/>
    </ligand>
</feature>
<organism evidence="9 10">
    <name type="scientific">Actinotalea ferrariae CF5-4</name>
    <dbReference type="NCBI Taxonomy" id="948458"/>
    <lineage>
        <taxon>Bacteria</taxon>
        <taxon>Bacillati</taxon>
        <taxon>Actinomycetota</taxon>
        <taxon>Actinomycetes</taxon>
        <taxon>Micrococcales</taxon>
        <taxon>Cellulomonadaceae</taxon>
        <taxon>Actinotalea</taxon>
    </lineage>
</organism>
<proteinExistence type="predicted"/>
<gene>
    <name evidence="9" type="ORF">N866_13155</name>
</gene>
<comment type="subcellular location">
    <subcellularLocation>
        <location evidence="1">Cell membrane</location>
        <topology evidence="1">Multi-pass membrane protein</topology>
    </subcellularLocation>
</comment>
<keyword evidence="4 8" id="KW-0812">Transmembrane</keyword>
<evidence type="ECO:0000256" key="5">
    <source>
        <dbReference type="ARBA" id="ARBA00022989"/>
    </source>
</evidence>
<dbReference type="GO" id="GO:0046872">
    <property type="term" value="F:metal ion binding"/>
    <property type="evidence" value="ECO:0007669"/>
    <property type="project" value="UniProtKB-KW"/>
</dbReference>
<feature type="transmembrane region" description="Helical" evidence="8">
    <location>
        <begin position="276"/>
        <end position="295"/>
    </location>
</feature>
<dbReference type="GO" id="GO:0071555">
    <property type="term" value="P:cell wall organization"/>
    <property type="evidence" value="ECO:0007669"/>
    <property type="project" value="TreeGrafter"/>
</dbReference>
<evidence type="ECO:0000256" key="8">
    <source>
        <dbReference type="SAM" id="Phobius"/>
    </source>
</evidence>
<evidence type="ECO:0000313" key="10">
    <source>
        <dbReference type="Proteomes" id="UP000019753"/>
    </source>
</evidence>
<sequence length="339" mass="34590">MTSAGALTFTSTAVIALATSLSVRPLLLRLKILDVPTHRSSHTAPVARGGGLAPVVTIALGILLFVATDEAPSERTFLVFMAVVVAAGLLGWFEDSRGVSAGKRAAAHLLIGGAGVGALAAGRPTAWWLITVAAVAVAAYINVANFMDGINGISGMHGLVVGTTLGALGRIEGVHWLAVIGGVLGLAFAGFLTVNLGGRVFLGDTGSYALGAACALGAIAAAMDGVPLLSVIAPLTIYLADTGVTLTRRVLRGDRWAEAHREHVYQKLVDGGWSHLRCAVVVSLFTATAGGLGVAHALGGLAPLWVVLPLGALSAAYLGLPRMSAWGSHRAFGVERTRS</sequence>
<keyword evidence="7" id="KW-0460">Magnesium</keyword>
<feature type="transmembrane region" description="Helical" evidence="8">
    <location>
        <begin position="105"/>
        <end position="121"/>
    </location>
</feature>
<reference evidence="9 10" key="1">
    <citation type="submission" date="2014-01" db="EMBL/GenBank/DDBJ databases">
        <title>Actinotalea ferrariae CF5-4.</title>
        <authorList>
            <person name="Chen F."/>
            <person name="Li Y."/>
            <person name="Wang G."/>
        </authorList>
    </citation>
    <scope>NUCLEOTIDE SEQUENCE [LARGE SCALE GENOMIC DNA]</scope>
    <source>
        <strain evidence="9 10">CF5-4</strain>
    </source>
</reference>
<keyword evidence="10" id="KW-1185">Reference proteome</keyword>
<keyword evidence="2" id="KW-1003">Cell membrane</keyword>
<feature type="transmembrane region" description="Helical" evidence="8">
    <location>
        <begin position="46"/>
        <end position="65"/>
    </location>
</feature>
<dbReference type="GO" id="GO:0009103">
    <property type="term" value="P:lipopolysaccharide biosynthetic process"/>
    <property type="evidence" value="ECO:0007669"/>
    <property type="project" value="TreeGrafter"/>
</dbReference>
<dbReference type="OrthoDB" id="9783652at2"/>
<keyword evidence="6 8" id="KW-0472">Membrane</keyword>
<dbReference type="Pfam" id="PF00953">
    <property type="entry name" value="Glycos_transf_4"/>
    <property type="match status" value="1"/>
</dbReference>
<feature type="binding site" evidence="7">
    <location>
        <position position="204"/>
    </location>
    <ligand>
        <name>Mg(2+)</name>
        <dbReference type="ChEBI" id="CHEBI:18420"/>
    </ligand>
</feature>
<feature type="transmembrane region" description="Helical" evidence="8">
    <location>
        <begin position="301"/>
        <end position="320"/>
    </location>
</feature>
<comment type="caution">
    <text evidence="9">The sequence shown here is derived from an EMBL/GenBank/DDBJ whole genome shotgun (WGS) entry which is preliminary data.</text>
</comment>
<evidence type="ECO:0000256" key="1">
    <source>
        <dbReference type="ARBA" id="ARBA00004651"/>
    </source>
</evidence>
<evidence type="ECO:0000256" key="4">
    <source>
        <dbReference type="ARBA" id="ARBA00022692"/>
    </source>
</evidence>
<dbReference type="EMBL" id="AXCW01000004">
    <property type="protein sequence ID" value="EYR65123.1"/>
    <property type="molecule type" value="Genomic_DNA"/>
</dbReference>
<feature type="transmembrane region" description="Helical" evidence="8">
    <location>
        <begin position="77"/>
        <end position="93"/>
    </location>
</feature>
<feature type="transmembrane region" description="Helical" evidence="8">
    <location>
        <begin position="208"/>
        <end position="239"/>
    </location>
</feature>
<dbReference type="AlphaFoldDB" id="A0A021VVH8"/>
<evidence type="ECO:0000313" key="9">
    <source>
        <dbReference type="EMBL" id="EYR65123.1"/>
    </source>
</evidence>
<keyword evidence="3 9" id="KW-0808">Transferase</keyword>
<protein>
    <submittedName>
        <fullName evidence="9">UDP-phosphate glycosyltransferase</fullName>
    </submittedName>
</protein>
<dbReference type="InterPro" id="IPR000715">
    <property type="entry name" value="Glycosyl_transferase_4"/>
</dbReference>
<keyword evidence="5 8" id="KW-1133">Transmembrane helix</keyword>
<evidence type="ECO:0000256" key="7">
    <source>
        <dbReference type="PIRSR" id="PIRSR600715-1"/>
    </source>
</evidence>
<comment type="cofactor">
    <cofactor evidence="7">
        <name>Mg(2+)</name>
        <dbReference type="ChEBI" id="CHEBI:18420"/>
    </cofactor>
</comment>
<dbReference type="GO" id="GO:0044038">
    <property type="term" value="P:cell wall macromolecule biosynthetic process"/>
    <property type="evidence" value="ECO:0007669"/>
    <property type="project" value="TreeGrafter"/>
</dbReference>
<feature type="transmembrane region" description="Helical" evidence="8">
    <location>
        <begin position="126"/>
        <end position="143"/>
    </location>
</feature>
<feature type="transmembrane region" description="Helical" evidence="8">
    <location>
        <begin position="176"/>
        <end position="196"/>
    </location>
</feature>
<dbReference type="PANTHER" id="PTHR22926">
    <property type="entry name" value="PHOSPHO-N-ACETYLMURAMOYL-PENTAPEPTIDE-TRANSFERASE"/>
    <property type="match status" value="1"/>
</dbReference>
<dbReference type="GO" id="GO:0016780">
    <property type="term" value="F:phosphotransferase activity, for other substituted phosphate groups"/>
    <property type="evidence" value="ECO:0007669"/>
    <property type="project" value="InterPro"/>
</dbReference>
<dbReference type="GO" id="GO:0005886">
    <property type="term" value="C:plasma membrane"/>
    <property type="evidence" value="ECO:0007669"/>
    <property type="project" value="UniProtKB-SubCell"/>
</dbReference>
<evidence type="ECO:0000256" key="6">
    <source>
        <dbReference type="ARBA" id="ARBA00023136"/>
    </source>
</evidence>
<dbReference type="PANTHER" id="PTHR22926:SF3">
    <property type="entry name" value="UNDECAPRENYL-PHOSPHATE ALPHA-N-ACETYLGLUCOSAMINYL 1-PHOSPHATE TRANSFERASE"/>
    <property type="match status" value="1"/>
</dbReference>
<keyword evidence="7" id="KW-0479">Metal-binding</keyword>
<name>A0A021VVH8_9CELL</name>